<name>A0ABU3RYU0_9MICO</name>
<reference evidence="6 7" key="1">
    <citation type="submission" date="2023-09" db="EMBL/GenBank/DDBJ databases">
        <title>Microbacterium fusihabitans sp. nov., Microbacterium phycihabitans sp. nov., and Microbacterium cervinum sp. nov., isolated from dried seaweeds of beach.</title>
        <authorList>
            <person name="Lee S.D."/>
        </authorList>
    </citation>
    <scope>NUCLEOTIDE SEQUENCE [LARGE SCALE GENOMIC DNA]</scope>
    <source>
        <strain evidence="6 7">KSW2-21</strain>
    </source>
</reference>
<evidence type="ECO:0000256" key="1">
    <source>
        <dbReference type="ARBA" id="ARBA00004196"/>
    </source>
</evidence>
<dbReference type="PANTHER" id="PTHR30036:SF1">
    <property type="entry name" value="D-XYLOSE-BINDING PERIPLASMIC PROTEIN"/>
    <property type="match status" value="1"/>
</dbReference>
<gene>
    <name evidence="6" type="ORF">RWH43_14955</name>
</gene>
<comment type="subcellular location">
    <subcellularLocation>
        <location evidence="1">Cell envelope</location>
    </subcellularLocation>
</comment>
<feature type="domain" description="Periplasmic binding protein" evidence="5">
    <location>
        <begin position="40"/>
        <end position="357"/>
    </location>
</feature>
<organism evidence="6 7">
    <name type="scientific">Microbacterium algihabitans</name>
    <dbReference type="NCBI Taxonomy" id="3075992"/>
    <lineage>
        <taxon>Bacteria</taxon>
        <taxon>Bacillati</taxon>
        <taxon>Actinomycetota</taxon>
        <taxon>Actinomycetes</taxon>
        <taxon>Micrococcales</taxon>
        <taxon>Microbacteriaceae</taxon>
        <taxon>Microbacterium</taxon>
    </lineage>
</organism>
<comment type="caution">
    <text evidence="6">The sequence shown here is derived from an EMBL/GenBank/DDBJ whole genome shotgun (WGS) entry which is preliminary data.</text>
</comment>
<dbReference type="InterPro" id="IPR050555">
    <property type="entry name" value="Bact_Solute-Bind_Prot2"/>
</dbReference>
<protein>
    <submittedName>
        <fullName evidence="6">Substrate-binding domain-containing protein</fullName>
    </submittedName>
</protein>
<keyword evidence="2 4" id="KW-0732">Signal</keyword>
<dbReference type="InterPro" id="IPR028082">
    <property type="entry name" value="Peripla_BP_I"/>
</dbReference>
<accession>A0ABU3RYU0</accession>
<evidence type="ECO:0000313" key="7">
    <source>
        <dbReference type="Proteomes" id="UP001256673"/>
    </source>
</evidence>
<feature type="chain" id="PRO_5045843568" evidence="4">
    <location>
        <begin position="29"/>
        <end position="390"/>
    </location>
</feature>
<dbReference type="Pfam" id="PF13407">
    <property type="entry name" value="Peripla_BP_4"/>
    <property type="match status" value="1"/>
</dbReference>
<sequence length="390" mass="38543">MPARPTLRAAAVLALVAVALTGCTSSRAQTQGSNDGAGVIGVSLPTEADAQWSRGGDALKTELVARGYAVDLQFAAGDARTQGSQVQNMLTKGADAVVVAPVAAGDLAAPLEVANGDGVPVVEFGRSLAGVDAAAAFAPDPTALGRAQAEALLADLPSSGSEQVAPDAATEPSPSPSEVPSPAASAPATPTVARVALITGSSADPWDEQRFAAALDALQPAIAAGTVQLVSGASLEAAAVDEDTAAAQAAAAEKRLRALRADADAPTAVLALGDAVTRGVVTALTTDPPAEESPSPSPRPTESSTPEAPAPLVVGTGADAATVRALRDDVLDATIFADPRALVDATADAVQALLDGETPAAAGEGVAPSVVRPDDVEELISSGWISTDEL</sequence>
<evidence type="ECO:0000259" key="5">
    <source>
        <dbReference type="Pfam" id="PF13407"/>
    </source>
</evidence>
<dbReference type="InterPro" id="IPR025997">
    <property type="entry name" value="SBP_2_dom"/>
</dbReference>
<dbReference type="Proteomes" id="UP001256673">
    <property type="component" value="Unassembled WGS sequence"/>
</dbReference>
<keyword evidence="7" id="KW-1185">Reference proteome</keyword>
<evidence type="ECO:0000256" key="4">
    <source>
        <dbReference type="SAM" id="SignalP"/>
    </source>
</evidence>
<dbReference type="EMBL" id="JAWDIU010000006">
    <property type="protein sequence ID" value="MDU0328056.1"/>
    <property type="molecule type" value="Genomic_DNA"/>
</dbReference>
<feature type="signal peptide" evidence="4">
    <location>
        <begin position="1"/>
        <end position="28"/>
    </location>
</feature>
<evidence type="ECO:0000313" key="6">
    <source>
        <dbReference type="EMBL" id="MDU0328056.1"/>
    </source>
</evidence>
<dbReference type="RefSeq" id="WP_316001847.1">
    <property type="nucleotide sequence ID" value="NZ_JAWDIU010000006.1"/>
</dbReference>
<feature type="region of interest" description="Disordered" evidence="3">
    <location>
        <begin position="158"/>
        <end position="188"/>
    </location>
</feature>
<proteinExistence type="predicted"/>
<dbReference type="PROSITE" id="PS51257">
    <property type="entry name" value="PROKAR_LIPOPROTEIN"/>
    <property type="match status" value="1"/>
</dbReference>
<dbReference type="SUPFAM" id="SSF53822">
    <property type="entry name" value="Periplasmic binding protein-like I"/>
    <property type="match status" value="1"/>
</dbReference>
<feature type="region of interest" description="Disordered" evidence="3">
    <location>
        <begin position="285"/>
        <end position="313"/>
    </location>
</feature>
<dbReference type="PANTHER" id="PTHR30036">
    <property type="entry name" value="D-XYLOSE-BINDING PERIPLASMIC PROTEIN"/>
    <property type="match status" value="1"/>
</dbReference>
<dbReference type="Gene3D" id="3.40.50.2300">
    <property type="match status" value="2"/>
</dbReference>
<evidence type="ECO:0000256" key="3">
    <source>
        <dbReference type="SAM" id="MobiDB-lite"/>
    </source>
</evidence>
<evidence type="ECO:0000256" key="2">
    <source>
        <dbReference type="ARBA" id="ARBA00022729"/>
    </source>
</evidence>